<comment type="caution">
    <text evidence="21">The sequence shown here is derived from an EMBL/GenBank/DDBJ whole genome shotgun (WGS) entry which is preliminary data.</text>
</comment>
<evidence type="ECO:0000313" key="22">
    <source>
        <dbReference type="Proteomes" id="UP000316079"/>
    </source>
</evidence>
<feature type="domain" description="JmjN" evidence="18">
    <location>
        <begin position="17"/>
        <end position="59"/>
    </location>
</feature>
<feature type="domain" description="PHD-type" evidence="20">
    <location>
        <begin position="1230"/>
        <end position="1343"/>
    </location>
</feature>
<dbReference type="GO" id="GO:0000785">
    <property type="term" value="C:chromatin"/>
    <property type="evidence" value="ECO:0007669"/>
    <property type="project" value="TreeGrafter"/>
</dbReference>
<feature type="region of interest" description="Disordered" evidence="17">
    <location>
        <begin position="668"/>
        <end position="698"/>
    </location>
</feature>
<dbReference type="EC" id="1.14.11.66" evidence="4"/>
<organism evidence="21 22">
    <name type="scientific">Danionella cerebrum</name>
    <dbReference type="NCBI Taxonomy" id="2873325"/>
    <lineage>
        <taxon>Eukaryota</taxon>
        <taxon>Metazoa</taxon>
        <taxon>Chordata</taxon>
        <taxon>Craniata</taxon>
        <taxon>Vertebrata</taxon>
        <taxon>Euteleostomi</taxon>
        <taxon>Actinopterygii</taxon>
        <taxon>Neopterygii</taxon>
        <taxon>Teleostei</taxon>
        <taxon>Ostariophysi</taxon>
        <taxon>Cypriniformes</taxon>
        <taxon>Danionidae</taxon>
        <taxon>Danioninae</taxon>
        <taxon>Danionella</taxon>
    </lineage>
</organism>
<dbReference type="FunFam" id="2.60.120.650:FF:000048">
    <property type="entry name" value="Lysine-specific demethylase 4A"/>
    <property type="match status" value="1"/>
</dbReference>
<evidence type="ECO:0000256" key="7">
    <source>
        <dbReference type="ARBA" id="ARBA00022771"/>
    </source>
</evidence>
<dbReference type="PANTHER" id="PTHR10694:SF51">
    <property type="entry name" value="[HISTONE H3]-TRIMETHYL-L-LYSINE(9) DEMETHYLASE"/>
    <property type="match status" value="1"/>
</dbReference>
<sequence length="1522" mass="169663">MASDAVSQSSQSPVPRIMTFFPTKEQFKDFNRYIAYMEAQGAHRAGMAKVVAPKDWKPRRTYDDIDDLVIPTPIQQVVTGQSGLFTQYNIQKKPMTVREFRKAANMDKFCNPRYANFDELERKFWKNLTFNPPLYGADVSGTLYDADVTEWNIGHLNTILDMVEKESGVTIKGVNTPYLYFGMWKSTFAWHTEDMDLYSINYLHFGEPKSWYAVPPEHGKRLERLAKVSHNAGFFPGSAQSCEAFLRHKMTLISPSILRKYGIPFEKVTQEAGQFIVTFPYGYHAGFNHGFNCAESTNFATQRWIDYGKLATLCSCRKDMVKISMDVFVRKFQPERYKLWKAGKDNAPIDHAKATLKITELEAENEKGEISENSTVERQEGRAEEDKTETETVPDAGVKKETDGGNSTQLEKKGVDEEPSSTSEQISRCHSQKVCQKRLRSETVSESKDNQVTLEEEEVGKKKAKISQKEKDNKNEQNTSIVLDNVKSAEMMEMVLPPQKHLEVQECMETDTSPLKPSSSSDITTKNRDGFTSPQPINVTSSSQSTNSTVGDGVLSKDVTNQSGDVTQSCDVTSKTEMCAAKVIPTNKCTEVQPVEGTPSPCSNNVPAFVSVTSSSSPELPSISSNNICDTTAEPSTSKHISTYELGNTSAITCDVQPDSSDITVTQRNKSERNLSHISDAQSKSSSSGTVQSESNITDSSKLVLDVNSTPICNAQSESKDITASTEPELNINSAQISNAQSKSNSLTHNTKQSSINSAHKSDDQSKSNSLTHNTKQSSINSAHKSDDQSKSSSFTHNTKQASINPSHISDDQSKSSSNTSNTNDSSVNSAHISDDQSKSSNITDLTEQPIVKSIHTGEVPKESSDITVNPAHGFSDGSTHSHEIQSEENDAILDLKTRPTVNSAYTLVQPESSPIAMSHLFSPGLDSTHTRDIQSEPKDLTMHSRLNPSINSTSTTIISPQPKSNIHTDDVITAPSSSPISHSLSVLAEVSQVTQPSVQQIFQRTLSPAEVLHVHSYAKGDYSELEPRIHHEGEGESDSDIESQEDDKKEAEYQEETQYRLPRLPKHHPLMKDSLSDEELQDQTPSEEDILDGEVWARPLTQLWQNRPYNPEREREYNREMGLQPPYCAVCILFQAHQRSEGAPSDPAVVLSGGHMRTKPLIPERCFTATTEESANIQTPAPHLEQDGTSLLISCSRCSVRVHTSCYGVTPVRVSKDWKCARCKANAYAESCCLCSLRGGALHRANNGKWVHVLCAVSVLEARFMNINERSPVDLSGIPLQRFKLKCYYCKRRMKKTQGCCIQCSHGRCPTAYHPSCAQAAGVLMHMGDWPFVIHITCCRHKGPVQSERNKAAMRDLSVDQKVICKHKNGRYYQCEVIQLTKETFYEVNFDDGSFSDNLFPEDIVSRDCAQLGPPPQGEVVQVRWTDGLVYGAKFVAAHIIQMYQVEFEDGSQLTAKRDDVYTLDEELPKRVKSRLSSASDMRFDEMFGEKKVQESKRQRVINSRYRGDYIEPVIYRAIME</sequence>
<dbReference type="PROSITE" id="PS51805">
    <property type="entry name" value="EPHD"/>
    <property type="match status" value="1"/>
</dbReference>
<dbReference type="InterPro" id="IPR001965">
    <property type="entry name" value="Znf_PHD"/>
</dbReference>
<feature type="compositionally biased region" description="Basic and acidic residues" evidence="17">
    <location>
        <begin position="1024"/>
        <end position="1035"/>
    </location>
</feature>
<dbReference type="GO" id="GO:0010468">
    <property type="term" value="P:regulation of gene expression"/>
    <property type="evidence" value="ECO:0007669"/>
    <property type="project" value="TreeGrafter"/>
</dbReference>
<evidence type="ECO:0000256" key="5">
    <source>
        <dbReference type="ARBA" id="ARBA00022723"/>
    </source>
</evidence>
<dbReference type="SUPFAM" id="SSF51197">
    <property type="entry name" value="Clavaminate synthase-like"/>
    <property type="match status" value="1"/>
</dbReference>
<dbReference type="OrthoDB" id="9547406at2759"/>
<evidence type="ECO:0000256" key="15">
    <source>
        <dbReference type="ARBA" id="ARBA00023242"/>
    </source>
</evidence>
<keyword evidence="12" id="KW-0408">Iron</keyword>
<dbReference type="STRING" id="623744.A0A553RKD4"/>
<dbReference type="GO" id="GO:0140684">
    <property type="term" value="F:histone H3K9me2/H3K9me3 demethylase activity"/>
    <property type="evidence" value="ECO:0007669"/>
    <property type="project" value="UniProtKB-EC"/>
</dbReference>
<keyword evidence="22" id="KW-1185">Reference proteome</keyword>
<evidence type="ECO:0000313" key="21">
    <source>
        <dbReference type="EMBL" id="TRZ02634.1"/>
    </source>
</evidence>
<evidence type="ECO:0000259" key="19">
    <source>
        <dbReference type="PROSITE" id="PS51184"/>
    </source>
</evidence>
<keyword evidence="5" id="KW-0479">Metal-binding</keyword>
<evidence type="ECO:0000256" key="3">
    <source>
        <dbReference type="ARBA" id="ARBA00009711"/>
    </source>
</evidence>
<dbReference type="Pfam" id="PF18104">
    <property type="entry name" value="Tudor_2"/>
    <property type="match status" value="2"/>
</dbReference>
<evidence type="ECO:0000256" key="14">
    <source>
        <dbReference type="ARBA" id="ARBA00023163"/>
    </source>
</evidence>
<evidence type="ECO:0000256" key="4">
    <source>
        <dbReference type="ARBA" id="ARBA00012900"/>
    </source>
</evidence>
<dbReference type="SMART" id="SM00545">
    <property type="entry name" value="JmjN"/>
    <property type="match status" value="1"/>
</dbReference>
<dbReference type="InterPro" id="IPR047479">
    <property type="entry name" value="Tudor_KDM4A_rpt1"/>
</dbReference>
<dbReference type="Proteomes" id="UP000316079">
    <property type="component" value="Unassembled WGS sequence"/>
</dbReference>
<feature type="compositionally biased region" description="Acidic residues" evidence="17">
    <location>
        <begin position="1036"/>
        <end position="1046"/>
    </location>
</feature>
<dbReference type="InterPro" id="IPR011011">
    <property type="entry name" value="Znf_FYVE_PHD"/>
</dbReference>
<keyword evidence="13" id="KW-0805">Transcription regulation</keyword>
<gene>
    <name evidence="21" type="ORF">DNTS_000621</name>
</gene>
<dbReference type="SMART" id="SM00333">
    <property type="entry name" value="TUDOR"/>
    <property type="match status" value="2"/>
</dbReference>
<dbReference type="SMART" id="SM00249">
    <property type="entry name" value="PHD"/>
    <property type="match status" value="2"/>
</dbReference>
<keyword evidence="9" id="KW-0156">Chromatin regulator</keyword>
<comment type="cofactor">
    <cofactor evidence="1">
        <name>Fe(2+)</name>
        <dbReference type="ChEBI" id="CHEBI:29033"/>
    </cofactor>
</comment>
<dbReference type="Pfam" id="PF02375">
    <property type="entry name" value="JmjN"/>
    <property type="match status" value="1"/>
</dbReference>
<dbReference type="GO" id="GO:0008270">
    <property type="term" value="F:zinc ion binding"/>
    <property type="evidence" value="ECO:0007669"/>
    <property type="project" value="UniProtKB-KW"/>
</dbReference>
<feature type="region of interest" description="Disordered" evidence="17">
    <location>
        <begin position="739"/>
        <end position="885"/>
    </location>
</feature>
<protein>
    <recommendedName>
        <fullName evidence="4">[histone H3]-trimethyl-L-lysine(9) demethylase</fullName>
        <ecNumber evidence="4">1.14.11.66</ecNumber>
    </recommendedName>
</protein>
<reference evidence="21 22" key="1">
    <citation type="journal article" date="2019" name="Sci. Data">
        <title>Hybrid genome assembly and annotation of Danionella translucida.</title>
        <authorList>
            <person name="Kadobianskyi M."/>
            <person name="Schulze L."/>
            <person name="Schuelke M."/>
            <person name="Judkewitz B."/>
        </authorList>
    </citation>
    <scope>NUCLEOTIDE SEQUENCE [LARGE SCALE GENOMIC DNA]</scope>
    <source>
        <strain evidence="21 22">Bolton</strain>
    </source>
</reference>
<dbReference type="CDD" id="cd20466">
    <property type="entry name" value="Tudor_JMJD2A_rpt2"/>
    <property type="match status" value="1"/>
</dbReference>
<dbReference type="PROSITE" id="PS51184">
    <property type="entry name" value="JMJC"/>
    <property type="match status" value="1"/>
</dbReference>
<dbReference type="InterPro" id="IPR034732">
    <property type="entry name" value="EPHD"/>
</dbReference>
<dbReference type="InterPro" id="IPR040477">
    <property type="entry name" value="KDM4-like_Tudor"/>
</dbReference>
<dbReference type="Gene3D" id="3.10.330.70">
    <property type="match status" value="1"/>
</dbReference>
<evidence type="ECO:0000256" key="1">
    <source>
        <dbReference type="ARBA" id="ARBA00001954"/>
    </source>
</evidence>
<feature type="region of interest" description="Disordered" evidence="17">
    <location>
        <begin position="500"/>
        <end position="571"/>
    </location>
</feature>
<keyword evidence="14" id="KW-0804">Transcription</keyword>
<feature type="compositionally biased region" description="Polar residues" evidence="17">
    <location>
        <begin position="739"/>
        <end position="759"/>
    </location>
</feature>
<dbReference type="InterPro" id="IPR002999">
    <property type="entry name" value="Tudor"/>
</dbReference>
<evidence type="ECO:0000256" key="11">
    <source>
        <dbReference type="ARBA" id="ARBA00023002"/>
    </source>
</evidence>
<dbReference type="InterPro" id="IPR003347">
    <property type="entry name" value="JmjC_dom"/>
</dbReference>
<feature type="compositionally biased region" description="Low complexity" evidence="17">
    <location>
        <begin position="948"/>
        <end position="961"/>
    </location>
</feature>
<feature type="region of interest" description="Disordered" evidence="17">
    <location>
        <begin position="944"/>
        <end position="965"/>
    </location>
</feature>
<feature type="region of interest" description="Disordered" evidence="17">
    <location>
        <begin position="363"/>
        <end position="487"/>
    </location>
</feature>
<feature type="compositionally biased region" description="Basic and acidic residues" evidence="17">
    <location>
        <begin position="439"/>
        <end position="449"/>
    </location>
</feature>
<comment type="subcellular location">
    <subcellularLocation>
        <location evidence="2">Nucleus</location>
    </subcellularLocation>
</comment>
<dbReference type="CDD" id="cd20463">
    <property type="entry name" value="Tudor_JMJD2A_rpt1"/>
    <property type="match status" value="1"/>
</dbReference>
<evidence type="ECO:0000259" key="18">
    <source>
        <dbReference type="PROSITE" id="PS51183"/>
    </source>
</evidence>
<dbReference type="InterPro" id="IPR047481">
    <property type="entry name" value="Tudor_KDM4A_rpt2"/>
</dbReference>
<dbReference type="Pfam" id="PF13831">
    <property type="entry name" value="PHD_2"/>
    <property type="match status" value="1"/>
</dbReference>
<dbReference type="PANTHER" id="PTHR10694">
    <property type="entry name" value="LYSINE-SPECIFIC DEMETHYLASE"/>
    <property type="match status" value="1"/>
</dbReference>
<evidence type="ECO:0000256" key="9">
    <source>
        <dbReference type="ARBA" id="ARBA00022853"/>
    </source>
</evidence>
<feature type="compositionally biased region" description="Polar residues" evidence="17">
    <location>
        <begin position="558"/>
        <end position="571"/>
    </location>
</feature>
<name>A0A553RKD4_9TELE</name>
<dbReference type="PROSITE" id="PS51183">
    <property type="entry name" value="JMJN"/>
    <property type="match status" value="1"/>
</dbReference>
<dbReference type="Gene3D" id="2.60.120.650">
    <property type="entry name" value="Cupin"/>
    <property type="match status" value="1"/>
</dbReference>
<dbReference type="SUPFAM" id="SSF63748">
    <property type="entry name" value="Tudor/PWWP/MBT"/>
    <property type="match status" value="2"/>
</dbReference>
<dbReference type="Gene3D" id="2.30.30.140">
    <property type="match status" value="1"/>
</dbReference>
<dbReference type="Gene3D" id="3.30.40.10">
    <property type="entry name" value="Zinc/RING finger domain, C3HC4 (zinc finger)"/>
    <property type="match status" value="2"/>
</dbReference>
<accession>A0A553RKD4</accession>
<dbReference type="Pfam" id="PF13832">
    <property type="entry name" value="zf-HC5HC2H_2"/>
    <property type="match status" value="1"/>
</dbReference>
<evidence type="ECO:0000256" key="12">
    <source>
        <dbReference type="ARBA" id="ARBA00023004"/>
    </source>
</evidence>
<dbReference type="InterPro" id="IPR003349">
    <property type="entry name" value="JmjN"/>
</dbReference>
<feature type="compositionally biased region" description="Polar residues" evidence="17">
    <location>
        <begin position="420"/>
        <end position="429"/>
    </location>
</feature>
<feature type="compositionally biased region" description="Polar residues" evidence="17">
    <location>
        <begin position="791"/>
        <end position="808"/>
    </location>
</feature>
<feature type="compositionally biased region" description="Polar residues" evidence="17">
    <location>
        <begin position="767"/>
        <end position="783"/>
    </location>
</feature>
<feature type="compositionally biased region" description="Low complexity" evidence="17">
    <location>
        <begin position="538"/>
        <end position="550"/>
    </location>
</feature>
<dbReference type="GO" id="GO:0005634">
    <property type="term" value="C:nucleus"/>
    <property type="evidence" value="ECO:0007669"/>
    <property type="project" value="UniProtKB-SubCell"/>
</dbReference>
<keyword evidence="6" id="KW-0677">Repeat</keyword>
<comment type="similarity">
    <text evidence="3">Belongs to the JHDM3 histone demethylase family.</text>
</comment>
<evidence type="ECO:0000259" key="20">
    <source>
        <dbReference type="PROSITE" id="PS51805"/>
    </source>
</evidence>
<evidence type="ECO:0000256" key="6">
    <source>
        <dbReference type="ARBA" id="ARBA00022737"/>
    </source>
</evidence>
<feature type="compositionally biased region" description="Low complexity" evidence="17">
    <location>
        <begin position="683"/>
        <end position="695"/>
    </location>
</feature>
<feature type="compositionally biased region" description="Polar residues" evidence="17">
    <location>
        <begin position="510"/>
        <end position="537"/>
    </location>
</feature>
<dbReference type="InterPro" id="IPR019787">
    <property type="entry name" value="Znf_PHD-finger"/>
</dbReference>
<evidence type="ECO:0000256" key="13">
    <source>
        <dbReference type="ARBA" id="ARBA00023015"/>
    </source>
</evidence>
<evidence type="ECO:0000256" key="8">
    <source>
        <dbReference type="ARBA" id="ARBA00022833"/>
    </source>
</evidence>
<dbReference type="EMBL" id="SRMA01023899">
    <property type="protein sequence ID" value="TRZ02634.1"/>
    <property type="molecule type" value="Genomic_DNA"/>
</dbReference>
<dbReference type="FunFam" id="3.10.330.70:FF:000001">
    <property type="entry name" value="Putative lysine-specific demethylase 4a"/>
    <property type="match status" value="1"/>
</dbReference>
<evidence type="ECO:0000256" key="2">
    <source>
        <dbReference type="ARBA" id="ARBA00004123"/>
    </source>
</evidence>
<dbReference type="InterPro" id="IPR013083">
    <property type="entry name" value="Znf_RING/FYVE/PHD"/>
</dbReference>
<feature type="region of interest" description="Disordered" evidence="17">
    <location>
        <begin position="1024"/>
        <end position="1071"/>
    </location>
</feature>
<evidence type="ECO:0000256" key="17">
    <source>
        <dbReference type="SAM" id="MobiDB-lite"/>
    </source>
</evidence>
<proteinExistence type="inferred from homology"/>
<keyword evidence="8" id="KW-0862">Zinc</keyword>
<feature type="domain" description="JmjC" evidence="19">
    <location>
        <begin position="148"/>
        <end position="316"/>
    </location>
</feature>
<dbReference type="SMART" id="SM00558">
    <property type="entry name" value="JmjC"/>
    <property type="match status" value="1"/>
</dbReference>
<feature type="compositionally biased region" description="Low complexity" evidence="17">
    <location>
        <begin position="815"/>
        <end position="830"/>
    </location>
</feature>
<feature type="compositionally biased region" description="Basic and acidic residues" evidence="17">
    <location>
        <begin position="364"/>
        <end position="385"/>
    </location>
</feature>
<dbReference type="Pfam" id="PF02373">
    <property type="entry name" value="JmjC"/>
    <property type="match status" value="1"/>
</dbReference>
<keyword evidence="15" id="KW-0539">Nucleus</keyword>
<keyword evidence="10" id="KW-0223">Dioxygenase</keyword>
<dbReference type="FunFam" id="3.30.40.10:FF:000029">
    <property type="entry name" value="lysine-specific demethylase 4C isoform X1"/>
    <property type="match status" value="1"/>
</dbReference>
<evidence type="ECO:0000256" key="16">
    <source>
        <dbReference type="ARBA" id="ARBA00049349"/>
    </source>
</evidence>
<evidence type="ECO:0000256" key="10">
    <source>
        <dbReference type="ARBA" id="ARBA00022964"/>
    </source>
</evidence>
<dbReference type="SUPFAM" id="SSF57903">
    <property type="entry name" value="FYVE/PHD zinc finger"/>
    <property type="match status" value="1"/>
</dbReference>
<keyword evidence="7" id="KW-0863">Zinc-finger</keyword>
<keyword evidence="11" id="KW-0560">Oxidoreductase</keyword>
<dbReference type="GO" id="GO:0051864">
    <property type="term" value="F:histone H3K36 demethylase activity"/>
    <property type="evidence" value="ECO:0007669"/>
    <property type="project" value="TreeGrafter"/>
</dbReference>
<comment type="catalytic activity">
    <reaction evidence="16">
        <text>N(6),N(6),N(6)-trimethyl-L-lysyl(9)-[histone H3] + 2 2-oxoglutarate + 2 O2 = N(6)-methyl-L-lysyl(9)-[histone H3] + 2 formaldehyde + 2 succinate + 2 CO2</text>
        <dbReference type="Rhea" id="RHEA:60200"/>
        <dbReference type="Rhea" id="RHEA-COMP:15538"/>
        <dbReference type="Rhea" id="RHEA-COMP:15542"/>
        <dbReference type="ChEBI" id="CHEBI:15379"/>
        <dbReference type="ChEBI" id="CHEBI:16526"/>
        <dbReference type="ChEBI" id="CHEBI:16810"/>
        <dbReference type="ChEBI" id="CHEBI:16842"/>
        <dbReference type="ChEBI" id="CHEBI:30031"/>
        <dbReference type="ChEBI" id="CHEBI:61929"/>
        <dbReference type="ChEBI" id="CHEBI:61961"/>
        <dbReference type="EC" id="1.14.11.66"/>
    </reaction>
</comment>